<protein>
    <submittedName>
        <fullName evidence="1">Uncharacterized protein</fullName>
    </submittedName>
</protein>
<organism evidence="1 2">
    <name type="scientific">Paenibacillus rhizosphaerae</name>
    <dbReference type="NCBI Taxonomy" id="297318"/>
    <lineage>
        <taxon>Bacteria</taxon>
        <taxon>Bacillati</taxon>
        <taxon>Bacillota</taxon>
        <taxon>Bacilli</taxon>
        <taxon>Bacillales</taxon>
        <taxon>Paenibacillaceae</taxon>
        <taxon>Paenibacillus</taxon>
    </lineage>
</organism>
<comment type="caution">
    <text evidence="1">The sequence shown here is derived from an EMBL/GenBank/DDBJ whole genome shotgun (WGS) entry which is preliminary data.</text>
</comment>
<dbReference type="EMBL" id="JACHXJ010000004">
    <property type="protein sequence ID" value="MBB3130431.1"/>
    <property type="molecule type" value="Genomic_DNA"/>
</dbReference>
<evidence type="ECO:0000313" key="1">
    <source>
        <dbReference type="EMBL" id="MBB3130431.1"/>
    </source>
</evidence>
<reference evidence="1 2" key="1">
    <citation type="submission" date="2020-08" db="EMBL/GenBank/DDBJ databases">
        <title>Genomic Encyclopedia of Type Strains, Phase III (KMG-III): the genomes of soil and plant-associated and newly described type strains.</title>
        <authorList>
            <person name="Whitman W."/>
        </authorList>
    </citation>
    <scope>NUCLEOTIDE SEQUENCE [LARGE SCALE GENOMIC DNA]</scope>
    <source>
        <strain evidence="1 2">CECT 5831</strain>
    </source>
</reference>
<dbReference type="Proteomes" id="UP000517523">
    <property type="component" value="Unassembled WGS sequence"/>
</dbReference>
<gene>
    <name evidence="1" type="ORF">FHS19_005136</name>
</gene>
<name>A0A839TV98_9BACL</name>
<proteinExistence type="predicted"/>
<sequence length="41" mass="4833">MWLLPEELNLETHGLHHSQTEKPVMPVIRYGGLFYIIEIIN</sequence>
<evidence type="ECO:0000313" key="2">
    <source>
        <dbReference type="Proteomes" id="UP000517523"/>
    </source>
</evidence>
<accession>A0A839TV98</accession>
<dbReference type="AlphaFoldDB" id="A0A839TV98"/>